<dbReference type="InterPro" id="IPR027417">
    <property type="entry name" value="P-loop_NTPase"/>
</dbReference>
<dbReference type="OrthoDB" id="104167at2"/>
<dbReference type="PIRSF" id="PIRSF029347">
    <property type="entry name" value="RecF"/>
    <property type="match status" value="1"/>
</dbReference>
<proteinExistence type="predicted"/>
<evidence type="ECO:0000256" key="1">
    <source>
        <dbReference type="ARBA" id="ARBA00023236"/>
    </source>
</evidence>
<dbReference type="InterPro" id="IPR014555">
    <property type="entry name" value="RecF-like"/>
</dbReference>
<organism evidence="3 4">
    <name type="scientific">Streptosporangium subroseum</name>
    <dbReference type="NCBI Taxonomy" id="106412"/>
    <lineage>
        <taxon>Bacteria</taxon>
        <taxon>Bacillati</taxon>
        <taxon>Actinomycetota</taxon>
        <taxon>Actinomycetes</taxon>
        <taxon>Streptosporangiales</taxon>
        <taxon>Streptosporangiaceae</taxon>
        <taxon>Streptosporangium</taxon>
    </lineage>
</organism>
<accession>A0A239N8K7</accession>
<dbReference type="AlphaFoldDB" id="A0A239N8K7"/>
<protein>
    <submittedName>
        <fullName evidence="3">Predicted ATPase</fullName>
    </submittedName>
</protein>
<dbReference type="InterPro" id="IPR003959">
    <property type="entry name" value="ATPase_AAA_core"/>
</dbReference>
<dbReference type="GO" id="GO:0016887">
    <property type="term" value="F:ATP hydrolysis activity"/>
    <property type="evidence" value="ECO:0007669"/>
    <property type="project" value="InterPro"/>
</dbReference>
<dbReference type="GO" id="GO:0006302">
    <property type="term" value="P:double-strand break repair"/>
    <property type="evidence" value="ECO:0007669"/>
    <property type="project" value="TreeGrafter"/>
</dbReference>
<feature type="domain" description="ATPase AAA-type core" evidence="2">
    <location>
        <begin position="26"/>
        <end position="315"/>
    </location>
</feature>
<keyword evidence="1" id="KW-0742">SOS response</keyword>
<dbReference type="GO" id="GO:0000731">
    <property type="term" value="P:DNA synthesis involved in DNA repair"/>
    <property type="evidence" value="ECO:0007669"/>
    <property type="project" value="TreeGrafter"/>
</dbReference>
<dbReference type="Gene3D" id="3.40.50.300">
    <property type="entry name" value="P-loop containing nucleotide triphosphate hydrolases"/>
    <property type="match status" value="2"/>
</dbReference>
<reference evidence="3 4" key="1">
    <citation type="submission" date="2017-06" db="EMBL/GenBank/DDBJ databases">
        <authorList>
            <person name="Kim H.J."/>
            <person name="Triplett B.A."/>
        </authorList>
    </citation>
    <scope>NUCLEOTIDE SEQUENCE [LARGE SCALE GENOMIC DNA]</scope>
    <source>
        <strain evidence="3 4">CGMCC 4.2132</strain>
    </source>
</reference>
<name>A0A239N8K7_9ACTN</name>
<gene>
    <name evidence="3" type="ORF">SAMN05216276_105265</name>
</gene>
<dbReference type="Pfam" id="PF13304">
    <property type="entry name" value="AAA_21"/>
    <property type="match status" value="1"/>
</dbReference>
<evidence type="ECO:0000259" key="2">
    <source>
        <dbReference type="Pfam" id="PF13304"/>
    </source>
</evidence>
<dbReference type="EMBL" id="FZOD01000052">
    <property type="protein sequence ID" value="SNT50823.1"/>
    <property type="molecule type" value="Genomic_DNA"/>
</dbReference>
<dbReference type="GO" id="GO:0005524">
    <property type="term" value="F:ATP binding"/>
    <property type="evidence" value="ECO:0007669"/>
    <property type="project" value="InterPro"/>
</dbReference>
<sequence length="373" mass="40796">MPRKIQNLRVKGYTSIQDAEVRLGDITLLVGANGAGKSNFIAALELLGRIADEELGLEVGLRGGAQAVLQAGAKGGSSITLEIEAFNDELMNSYEAVLVPAANDTLIFEHERITFKGPGHDEPWTRALGSGHRESLLSSAPKDSKKISAHVIDILQGCRVFHFQDTSRNAPVKQLGYAAGQDALRPDAGNLAAFLLHLREDYPGNYNQIRTTVQGMAPFFRDFVLAEDSQGRIQLRWSQQGVDAIFPAEAFSDGTLRYICLTTLLLQPHPPALLALDEPELGLHPFAIVQLAEMLRSAAVNSQIVVATQSVTLLNQFALDDLVIVERDHGGTVLHRPEPERLQAWLEEYSLGELWEKNVLGGRPASESRPLQD</sequence>
<dbReference type="RefSeq" id="WP_089211725.1">
    <property type="nucleotide sequence ID" value="NZ_FZOD01000052.1"/>
</dbReference>
<dbReference type="PANTHER" id="PTHR32182:SF22">
    <property type="entry name" value="ATP-DEPENDENT ENDONUCLEASE, OLD FAMILY-RELATED"/>
    <property type="match status" value="1"/>
</dbReference>
<dbReference type="Proteomes" id="UP000198282">
    <property type="component" value="Unassembled WGS sequence"/>
</dbReference>
<evidence type="ECO:0000313" key="3">
    <source>
        <dbReference type="EMBL" id="SNT50823.1"/>
    </source>
</evidence>
<dbReference type="SUPFAM" id="SSF52540">
    <property type="entry name" value="P-loop containing nucleoside triphosphate hydrolases"/>
    <property type="match status" value="1"/>
</dbReference>
<evidence type="ECO:0000313" key="4">
    <source>
        <dbReference type="Proteomes" id="UP000198282"/>
    </source>
</evidence>
<keyword evidence="4" id="KW-1185">Reference proteome</keyword>
<keyword evidence="1" id="KW-0227">DNA damage</keyword>
<dbReference type="GO" id="GO:0009432">
    <property type="term" value="P:SOS response"/>
    <property type="evidence" value="ECO:0007669"/>
    <property type="project" value="UniProtKB-KW"/>
</dbReference>
<dbReference type="PANTHER" id="PTHR32182">
    <property type="entry name" value="DNA REPLICATION AND REPAIR PROTEIN RECF"/>
    <property type="match status" value="1"/>
</dbReference>